<dbReference type="EMBL" id="JACRDE010000440">
    <property type="protein sequence ID" value="MBI5251162.1"/>
    <property type="molecule type" value="Genomic_DNA"/>
</dbReference>
<dbReference type="InterPro" id="IPR013762">
    <property type="entry name" value="Integrase-like_cat_sf"/>
</dbReference>
<dbReference type="GO" id="GO:0006310">
    <property type="term" value="P:DNA recombination"/>
    <property type="evidence" value="ECO:0007669"/>
    <property type="project" value="UniProtKB-KW"/>
</dbReference>
<organism evidence="2 3">
    <name type="scientific">Desulfomonile tiedjei</name>
    <dbReference type="NCBI Taxonomy" id="2358"/>
    <lineage>
        <taxon>Bacteria</taxon>
        <taxon>Pseudomonadati</taxon>
        <taxon>Thermodesulfobacteriota</taxon>
        <taxon>Desulfomonilia</taxon>
        <taxon>Desulfomonilales</taxon>
        <taxon>Desulfomonilaceae</taxon>
        <taxon>Desulfomonile</taxon>
    </lineage>
</organism>
<dbReference type="Proteomes" id="UP000807825">
    <property type="component" value="Unassembled WGS sequence"/>
</dbReference>
<accession>A0A9D6V441</accession>
<dbReference type="InterPro" id="IPR011010">
    <property type="entry name" value="DNA_brk_join_enz"/>
</dbReference>
<evidence type="ECO:0000313" key="3">
    <source>
        <dbReference type="Proteomes" id="UP000807825"/>
    </source>
</evidence>
<gene>
    <name evidence="2" type="ORF">HY912_16865</name>
</gene>
<keyword evidence="1" id="KW-0233">DNA recombination</keyword>
<dbReference type="SUPFAM" id="SSF56349">
    <property type="entry name" value="DNA breaking-rejoining enzymes"/>
    <property type="match status" value="1"/>
</dbReference>
<proteinExistence type="predicted"/>
<sequence>MEQRARFHDLRHTWKTNARRSGMDPEIREAIMGHWYRGRNVNERYGRIRDAELIKAIDSMTFDHGHTEMLVARR</sequence>
<protein>
    <recommendedName>
        <fullName evidence="4">Tyr recombinase domain-containing protein</fullName>
    </recommendedName>
</protein>
<evidence type="ECO:0008006" key="4">
    <source>
        <dbReference type="Google" id="ProtNLM"/>
    </source>
</evidence>
<evidence type="ECO:0000256" key="1">
    <source>
        <dbReference type="ARBA" id="ARBA00023172"/>
    </source>
</evidence>
<dbReference type="Gene3D" id="1.10.443.10">
    <property type="entry name" value="Intergrase catalytic core"/>
    <property type="match status" value="1"/>
</dbReference>
<comment type="caution">
    <text evidence="2">The sequence shown here is derived from an EMBL/GenBank/DDBJ whole genome shotgun (WGS) entry which is preliminary data.</text>
</comment>
<dbReference type="AlphaFoldDB" id="A0A9D6V441"/>
<dbReference type="GO" id="GO:0015074">
    <property type="term" value="P:DNA integration"/>
    <property type="evidence" value="ECO:0007669"/>
    <property type="project" value="InterPro"/>
</dbReference>
<dbReference type="GO" id="GO:0003677">
    <property type="term" value="F:DNA binding"/>
    <property type="evidence" value="ECO:0007669"/>
    <property type="project" value="InterPro"/>
</dbReference>
<reference evidence="2" key="1">
    <citation type="submission" date="2020-07" db="EMBL/GenBank/DDBJ databases">
        <title>Huge and variable diversity of episymbiotic CPR bacteria and DPANN archaea in groundwater ecosystems.</title>
        <authorList>
            <person name="He C.Y."/>
            <person name="Keren R."/>
            <person name="Whittaker M."/>
            <person name="Farag I.F."/>
            <person name="Doudna J."/>
            <person name="Cate J.H.D."/>
            <person name="Banfield J.F."/>
        </authorList>
    </citation>
    <scope>NUCLEOTIDE SEQUENCE</scope>
    <source>
        <strain evidence="2">NC_groundwater_1664_Pr3_B-0.1um_52_9</strain>
    </source>
</reference>
<name>A0A9D6V441_9BACT</name>
<evidence type="ECO:0000313" key="2">
    <source>
        <dbReference type="EMBL" id="MBI5251162.1"/>
    </source>
</evidence>